<dbReference type="InterPro" id="IPR003462">
    <property type="entry name" value="ODC_Mu_crystall"/>
</dbReference>
<dbReference type="InterPro" id="IPR023401">
    <property type="entry name" value="ODC_N"/>
</dbReference>
<dbReference type="InterPro" id="IPR036291">
    <property type="entry name" value="NAD(P)-bd_dom_sf"/>
</dbReference>
<comment type="similarity">
    <text evidence="1">Belongs to the ornithine cyclodeaminase/mu-crystallin family.</text>
</comment>
<protein>
    <submittedName>
        <fullName evidence="2">Unplaced genomic scaffold supercont1.5, whole genome shotgun sequence</fullName>
    </submittedName>
</protein>
<dbReference type="PANTHER" id="PTHR13812:SF19">
    <property type="entry name" value="KETIMINE REDUCTASE MU-CRYSTALLIN"/>
    <property type="match status" value="1"/>
</dbReference>
<dbReference type="AlphaFoldDB" id="A0A0D0V4P9"/>
<sequence>MSVDDHSILVLSGCEVDQILDRMDPDVLLASQQDVFSAFSDSSNDERTIQTPHRNTLTSPESFALFMPSRVANAGGMACKIVSIPSSGIGGLPASTVVLNEKTGKVQAIVNARKLTSVRNAAGSALFVKNFPGPRPLQNLIIYGSGAQARSHATVIIKVNPSIIDCTIIGRRESDRLTTLVTDLANSFPHVKVRSAVSVYPDPNPDFDIDIVRKADLIVCNTPSLQPLFHVSHVAPQTRIVSIGSYKPTMHELDQETIQRAGLIVCDSGDACLREAGELQFAKTKRDQIVEIGEVVNNPTLVKKIEASGDIVLYKSVGIGIQDVAIAHLVFQRALDAHLGTIVKDYD</sequence>
<accession>A0A0D0V4P9</accession>
<dbReference type="Gene3D" id="3.40.50.720">
    <property type="entry name" value="NAD(P)-binding Rossmann-like Domain"/>
    <property type="match status" value="1"/>
</dbReference>
<dbReference type="Gene3D" id="3.30.1780.10">
    <property type="entry name" value="ornithine cyclodeaminase, domain 1"/>
    <property type="match status" value="1"/>
</dbReference>
<dbReference type="GO" id="GO:0005737">
    <property type="term" value="C:cytoplasm"/>
    <property type="evidence" value="ECO:0007669"/>
    <property type="project" value="TreeGrafter"/>
</dbReference>
<proteinExistence type="inferred from homology"/>
<dbReference type="HOGENOM" id="CLU_042088_0_0_1"/>
<dbReference type="Pfam" id="PF02423">
    <property type="entry name" value="OCD_Mu_crystall"/>
    <property type="match status" value="1"/>
</dbReference>
<evidence type="ECO:0000256" key="1">
    <source>
        <dbReference type="ARBA" id="ARBA00008903"/>
    </source>
</evidence>
<reference evidence="2 3" key="1">
    <citation type="submission" date="2015-01" db="EMBL/GenBank/DDBJ databases">
        <title>The Genome Sequence of Cryptococcus gattii Ram5.</title>
        <authorList>
            <consortium name="The Broad Institute Genomics Platform"/>
            <person name="Cuomo C."/>
            <person name="Litvintseva A."/>
            <person name="Chen Y."/>
            <person name="Heitman J."/>
            <person name="Sun S."/>
            <person name="Springer D."/>
            <person name="Dromer F."/>
            <person name="Young S."/>
            <person name="Zeng Q."/>
            <person name="Gargeya S."/>
            <person name="Abouelleil A."/>
            <person name="Alvarado L."/>
            <person name="Chapman S.B."/>
            <person name="Gainer-Dewar J."/>
            <person name="Goldberg J."/>
            <person name="Griggs A."/>
            <person name="Gujja S."/>
            <person name="Hansen M."/>
            <person name="Howarth C."/>
            <person name="Imamovic A."/>
            <person name="Larimer J."/>
            <person name="Murphy C."/>
            <person name="Naylor J."/>
            <person name="Pearson M."/>
            <person name="Priest M."/>
            <person name="Roberts A."/>
            <person name="Saif S."/>
            <person name="Shea T."/>
            <person name="Sykes S."/>
            <person name="Wortman J."/>
            <person name="Nusbaum C."/>
            <person name="Birren B."/>
        </authorList>
    </citation>
    <scope>NUCLEOTIDE SEQUENCE [LARGE SCALE GENOMIC DNA]</scope>
    <source>
        <strain evidence="2 3">Ram5</strain>
    </source>
</reference>
<organism evidence="2 3">
    <name type="scientific">Cryptococcus deuterogattii Ram5</name>
    <dbReference type="NCBI Taxonomy" id="1296110"/>
    <lineage>
        <taxon>Eukaryota</taxon>
        <taxon>Fungi</taxon>
        <taxon>Dikarya</taxon>
        <taxon>Basidiomycota</taxon>
        <taxon>Agaricomycotina</taxon>
        <taxon>Tremellomycetes</taxon>
        <taxon>Tremellales</taxon>
        <taxon>Cryptococcaceae</taxon>
        <taxon>Cryptococcus</taxon>
        <taxon>Cryptococcus gattii species complex</taxon>
    </lineage>
</organism>
<keyword evidence="3" id="KW-1185">Reference proteome</keyword>
<dbReference type="Proteomes" id="UP000053392">
    <property type="component" value="Unassembled WGS sequence"/>
</dbReference>
<dbReference type="OrthoDB" id="41492at2759"/>
<evidence type="ECO:0000313" key="3">
    <source>
        <dbReference type="Proteomes" id="UP000053392"/>
    </source>
</evidence>
<dbReference type="PANTHER" id="PTHR13812">
    <property type="entry name" value="KETIMINE REDUCTASE MU-CRYSTALLIN"/>
    <property type="match status" value="1"/>
</dbReference>
<gene>
    <name evidence="2" type="ORF">I313_02675</name>
</gene>
<name>A0A0D0V4P9_9TREE</name>
<dbReference type="EMBL" id="KN847900">
    <property type="protein sequence ID" value="KIR41544.1"/>
    <property type="molecule type" value="Genomic_DNA"/>
</dbReference>
<evidence type="ECO:0000313" key="2">
    <source>
        <dbReference type="EMBL" id="KIR41544.1"/>
    </source>
</evidence>
<dbReference type="SUPFAM" id="SSF51735">
    <property type="entry name" value="NAD(P)-binding Rossmann-fold domains"/>
    <property type="match status" value="1"/>
</dbReference>
<dbReference type="PIRSF" id="PIRSF001439">
    <property type="entry name" value="CryM"/>
    <property type="match status" value="1"/>
</dbReference>